<dbReference type="PANTHER" id="PTHR43591:SF24">
    <property type="entry name" value="2-METHOXY-6-POLYPRENYL-1,4-BENZOQUINOL METHYLASE, MITOCHONDRIAL"/>
    <property type="match status" value="1"/>
</dbReference>
<dbReference type="InterPro" id="IPR013216">
    <property type="entry name" value="Methyltransf_11"/>
</dbReference>
<feature type="domain" description="Methyltransferase type 11" evidence="1">
    <location>
        <begin position="53"/>
        <end position="144"/>
    </location>
</feature>
<evidence type="ECO:0000313" key="2">
    <source>
        <dbReference type="EMBL" id="KKL52489.1"/>
    </source>
</evidence>
<dbReference type="InterPro" id="IPR029063">
    <property type="entry name" value="SAM-dependent_MTases_sf"/>
</dbReference>
<dbReference type="SUPFAM" id="SSF53335">
    <property type="entry name" value="S-adenosyl-L-methionine-dependent methyltransferases"/>
    <property type="match status" value="1"/>
</dbReference>
<dbReference type="PANTHER" id="PTHR43591">
    <property type="entry name" value="METHYLTRANSFERASE"/>
    <property type="match status" value="1"/>
</dbReference>
<comment type="caution">
    <text evidence="2">The sequence shown here is derived from an EMBL/GenBank/DDBJ whole genome shotgun (WGS) entry which is preliminary data.</text>
</comment>
<proteinExistence type="predicted"/>
<dbReference type="Pfam" id="PF08241">
    <property type="entry name" value="Methyltransf_11"/>
    <property type="match status" value="1"/>
</dbReference>
<evidence type="ECO:0000259" key="1">
    <source>
        <dbReference type="Pfam" id="PF08241"/>
    </source>
</evidence>
<sequence>MRKLFYFNSKPKSTLWDQMWSSRTLTQELVACEIETAPRTSFLTFIPKNGKILDAGCGFGKWVLYLTRRGYNIIGLDNNELVIKRLKNYDNSLQVEFGDIQKLRYPDDHFDAYISMGVVEHFEEGPLSVLKEAYRVLKPGGLIFVSTPMVNIIRKIVIQPILNILLRLYSSFLIYKSNRDTQAVNNSKFTTKKKRKYYHFLEYRYSIKELKSFLIQSNFEVLKSILHDFHGSKDHCIGLGLDFPFLKARNGINFQLNSVGKLISRILEKISPLIASASVLCIGRSLKK</sequence>
<accession>A0A0F9CTE8</accession>
<organism evidence="2">
    <name type="scientific">marine sediment metagenome</name>
    <dbReference type="NCBI Taxonomy" id="412755"/>
    <lineage>
        <taxon>unclassified sequences</taxon>
        <taxon>metagenomes</taxon>
        <taxon>ecological metagenomes</taxon>
    </lineage>
</organism>
<dbReference type="GO" id="GO:0008757">
    <property type="term" value="F:S-adenosylmethionine-dependent methyltransferase activity"/>
    <property type="evidence" value="ECO:0007669"/>
    <property type="project" value="InterPro"/>
</dbReference>
<dbReference type="CDD" id="cd02440">
    <property type="entry name" value="AdoMet_MTases"/>
    <property type="match status" value="1"/>
</dbReference>
<dbReference type="EMBL" id="LAZR01031873">
    <property type="protein sequence ID" value="KKL52489.1"/>
    <property type="molecule type" value="Genomic_DNA"/>
</dbReference>
<dbReference type="AlphaFoldDB" id="A0A0F9CTE8"/>
<reference evidence="2" key="1">
    <citation type="journal article" date="2015" name="Nature">
        <title>Complex archaea that bridge the gap between prokaryotes and eukaryotes.</title>
        <authorList>
            <person name="Spang A."/>
            <person name="Saw J.H."/>
            <person name="Jorgensen S.L."/>
            <person name="Zaremba-Niedzwiedzka K."/>
            <person name="Martijn J."/>
            <person name="Lind A.E."/>
            <person name="van Eijk R."/>
            <person name="Schleper C."/>
            <person name="Guy L."/>
            <person name="Ettema T.J."/>
        </authorList>
    </citation>
    <scope>NUCLEOTIDE SEQUENCE</scope>
</reference>
<dbReference type="Gene3D" id="3.40.50.150">
    <property type="entry name" value="Vaccinia Virus protein VP39"/>
    <property type="match status" value="1"/>
</dbReference>
<protein>
    <recommendedName>
        <fullName evidence="1">Methyltransferase type 11 domain-containing protein</fullName>
    </recommendedName>
</protein>
<name>A0A0F9CTE8_9ZZZZ</name>
<gene>
    <name evidence="2" type="ORF">LCGC14_2284950</name>
</gene>